<comment type="caution">
    <text evidence="4">The sequence shown here is derived from an EMBL/GenBank/DDBJ whole genome shotgun (WGS) entry which is preliminary data.</text>
</comment>
<dbReference type="Pfam" id="PF13041">
    <property type="entry name" value="PPR_2"/>
    <property type="match status" value="1"/>
</dbReference>
<dbReference type="NCBIfam" id="TIGR00756">
    <property type="entry name" value="PPR"/>
    <property type="match status" value="2"/>
</dbReference>
<accession>A0AA41VPA5</accession>
<dbReference type="PANTHER" id="PTHR47936">
    <property type="entry name" value="PPR_LONG DOMAIN-CONTAINING PROTEIN"/>
    <property type="match status" value="1"/>
</dbReference>
<dbReference type="Pfam" id="PF01535">
    <property type="entry name" value="PPR"/>
    <property type="match status" value="3"/>
</dbReference>
<dbReference type="EMBL" id="JAJJMA010261228">
    <property type="protein sequence ID" value="MCL7044723.1"/>
    <property type="molecule type" value="Genomic_DNA"/>
</dbReference>
<keyword evidence="5" id="KW-1185">Reference proteome</keyword>
<name>A0AA41VPA5_PAPNU</name>
<comment type="similarity">
    <text evidence="1">Belongs to the PPR family. P subfamily.</text>
</comment>
<feature type="repeat" description="PPR" evidence="3">
    <location>
        <begin position="166"/>
        <end position="200"/>
    </location>
</feature>
<gene>
    <name evidence="4" type="ORF">MKW94_012726</name>
</gene>
<evidence type="ECO:0000313" key="5">
    <source>
        <dbReference type="Proteomes" id="UP001177140"/>
    </source>
</evidence>
<dbReference type="InterPro" id="IPR011990">
    <property type="entry name" value="TPR-like_helical_dom_sf"/>
</dbReference>
<reference evidence="4" key="1">
    <citation type="submission" date="2022-03" db="EMBL/GenBank/DDBJ databases">
        <title>A functionally conserved STORR gene fusion in Papaver species that diverged 16.8 million years ago.</title>
        <authorList>
            <person name="Catania T."/>
        </authorList>
    </citation>
    <scope>NUCLEOTIDE SEQUENCE</scope>
    <source>
        <strain evidence="4">S-191538</strain>
    </source>
</reference>
<sequence>MVIDNLGRVEDYDSMVVLLKDFSRRGICLSENAFAFLADSFSDGCNGRNNVRKIVELLNKAGGSAGSSGIFYLIKMLCVLRAFDLAVFVMEETARRTSYYNVLVWAKCCGSEFQEARELIGEMRRFGCYPKSNTYNYLLGSLCKDGRIGEACNLVEVMNESGYMPDAITFEIFIFHACRDGRLDFAIEFLNQMISRGLEPRLTTHAAFIKGYFNSNRFQEAYKYVVDMAEKYKYSGNVNYSLLASLHHKKGKLLDARDILVLMIEKGLKPNFPVYVKVSKDLYKAGLSHLAADLKSRFSKLNSG</sequence>
<evidence type="ECO:0008006" key="6">
    <source>
        <dbReference type="Google" id="ProtNLM"/>
    </source>
</evidence>
<dbReference type="Gene3D" id="1.25.40.10">
    <property type="entry name" value="Tetratricopeptide repeat domain"/>
    <property type="match status" value="2"/>
</dbReference>
<protein>
    <recommendedName>
        <fullName evidence="6">Pentatricopeptide repeat-containing protein</fullName>
    </recommendedName>
</protein>
<feature type="repeat" description="PPR" evidence="3">
    <location>
        <begin position="96"/>
        <end position="130"/>
    </location>
</feature>
<organism evidence="4 5">
    <name type="scientific">Papaver nudicaule</name>
    <name type="common">Iceland poppy</name>
    <dbReference type="NCBI Taxonomy" id="74823"/>
    <lineage>
        <taxon>Eukaryota</taxon>
        <taxon>Viridiplantae</taxon>
        <taxon>Streptophyta</taxon>
        <taxon>Embryophyta</taxon>
        <taxon>Tracheophyta</taxon>
        <taxon>Spermatophyta</taxon>
        <taxon>Magnoliopsida</taxon>
        <taxon>Ranunculales</taxon>
        <taxon>Papaveraceae</taxon>
        <taxon>Papaveroideae</taxon>
        <taxon>Papaver</taxon>
    </lineage>
</organism>
<keyword evidence="2" id="KW-0677">Repeat</keyword>
<evidence type="ECO:0000256" key="2">
    <source>
        <dbReference type="ARBA" id="ARBA00022737"/>
    </source>
</evidence>
<proteinExistence type="inferred from homology"/>
<dbReference type="Proteomes" id="UP001177140">
    <property type="component" value="Unassembled WGS sequence"/>
</dbReference>
<dbReference type="PANTHER" id="PTHR47936:SF3">
    <property type="entry name" value="PENTACOTRIPEPTIDE-REPEAT REGION OF PRORP DOMAIN-CONTAINING PROTEIN"/>
    <property type="match status" value="1"/>
</dbReference>
<evidence type="ECO:0000313" key="4">
    <source>
        <dbReference type="EMBL" id="MCL7044723.1"/>
    </source>
</evidence>
<dbReference type="AlphaFoldDB" id="A0AA41VPA5"/>
<dbReference type="InterPro" id="IPR002885">
    <property type="entry name" value="PPR_rpt"/>
</dbReference>
<dbReference type="PROSITE" id="PS51375">
    <property type="entry name" value="PPR"/>
    <property type="match status" value="3"/>
</dbReference>
<feature type="repeat" description="PPR" evidence="3">
    <location>
        <begin position="131"/>
        <end position="165"/>
    </location>
</feature>
<evidence type="ECO:0000256" key="3">
    <source>
        <dbReference type="PROSITE-ProRule" id="PRU00708"/>
    </source>
</evidence>
<evidence type="ECO:0000256" key="1">
    <source>
        <dbReference type="ARBA" id="ARBA00007626"/>
    </source>
</evidence>